<gene>
    <name evidence="16" type="primary">GSDMA</name>
</gene>
<evidence type="ECO:0000313" key="15">
    <source>
        <dbReference type="Proteomes" id="UP000504617"/>
    </source>
</evidence>
<dbReference type="RefSeq" id="XP_013929683.1">
    <property type="nucleotide sequence ID" value="XM_014074208.1"/>
</dbReference>
<keyword evidence="8" id="KW-0812">Transmembrane</keyword>
<evidence type="ECO:0000256" key="12">
    <source>
        <dbReference type="SAM" id="SignalP"/>
    </source>
</evidence>
<dbReference type="InterPro" id="IPR040460">
    <property type="entry name" value="Gasdermin_pore"/>
</dbReference>
<keyword evidence="9" id="KW-0472">Membrane</keyword>
<accession>A0A6I9YYB5</accession>
<evidence type="ECO:0000256" key="8">
    <source>
        <dbReference type="ARBA" id="ARBA00022692"/>
    </source>
</evidence>
<evidence type="ECO:0000259" key="14">
    <source>
        <dbReference type="Pfam" id="PF17708"/>
    </source>
</evidence>
<dbReference type="GO" id="GO:0005737">
    <property type="term" value="C:cytoplasm"/>
    <property type="evidence" value="ECO:0007669"/>
    <property type="project" value="UniProtKB-SubCell"/>
</dbReference>
<evidence type="ECO:0000256" key="11">
    <source>
        <dbReference type="ARBA" id="ARBA00023288"/>
    </source>
</evidence>
<keyword evidence="12" id="KW-0732">Signal</keyword>
<feature type="domain" description="Gasdermin PUB" evidence="14">
    <location>
        <begin position="274"/>
        <end position="442"/>
    </location>
</feature>
<dbReference type="CTD" id="284110"/>
<evidence type="ECO:0000256" key="10">
    <source>
        <dbReference type="ARBA" id="ARBA00023139"/>
    </source>
</evidence>
<evidence type="ECO:0000256" key="6">
    <source>
        <dbReference type="ARBA" id="ARBA00022490"/>
    </source>
</evidence>
<dbReference type="KEGG" id="tsr:106555369"/>
<dbReference type="PANTHER" id="PTHR16399">
    <property type="entry name" value="GASDERMIN"/>
    <property type="match status" value="1"/>
</dbReference>
<keyword evidence="4" id="KW-1134">Transmembrane beta strand</keyword>
<feature type="signal peptide" evidence="12">
    <location>
        <begin position="1"/>
        <end position="17"/>
    </location>
</feature>
<evidence type="ECO:0000256" key="7">
    <source>
        <dbReference type="ARBA" id="ARBA00022590"/>
    </source>
</evidence>
<dbReference type="GO" id="GO:0070269">
    <property type="term" value="P:pyroptotic inflammatory response"/>
    <property type="evidence" value="ECO:0007669"/>
    <property type="project" value="TreeGrafter"/>
</dbReference>
<dbReference type="InterPro" id="IPR007677">
    <property type="entry name" value="Gasdermin"/>
</dbReference>
<evidence type="ECO:0000256" key="9">
    <source>
        <dbReference type="ARBA" id="ARBA00023136"/>
    </source>
</evidence>
<dbReference type="AlphaFoldDB" id="A0A6I9YYB5"/>
<reference evidence="16" key="1">
    <citation type="submission" date="2025-08" db="UniProtKB">
        <authorList>
            <consortium name="RefSeq"/>
        </authorList>
    </citation>
    <scope>IDENTIFICATION</scope>
</reference>
<sequence length="478" mass="54212">MILFLSSFLLLEKNSSSDMSFYNATKSLAKMIDSQGDWVPVPSLIDHNNFRPFCLLQKKKKTSWWQSCPFHKTEYQFHDLLLSGNDTSSLVCNNSDLLTLEVTIDGTLKGDISGITDTEIATNVSISYETSVKLKKIHVPIQDLDSLMKEKKINNEHPFIKQSRKLQRNLYVITASAESVEMTKFEESNKLESSIFHKAHVKLSLKGARDKKKIITIPKGCILAFKAKKLFIEEGTVGISYYSTDKLGTFGKRLEGGGISSYSTDKIGAFDNRKNLRKEVEEEYVPFSLMSSNLRGKFLTSFVVLMKKSEPLEELEELELQLEQVLEDPEQFRRLNMAKPEFKNLMDNLQDVKGAIDTELAEATLYFLQALAELTEVQIMLLVESMEKKIVSQQLNLVGGILDKYFWNEKHNFIVEVQELPEEEWDITEALVKEISEISIQRSECTVTGSVHPSALPSALPALYVALFGIDLLSKESF</sequence>
<dbReference type="Pfam" id="PF17708">
    <property type="entry name" value="Gasdermin_C"/>
    <property type="match status" value="1"/>
</dbReference>
<evidence type="ECO:0000256" key="2">
    <source>
        <dbReference type="ARBA" id="ARBA00004651"/>
    </source>
</evidence>
<name>A0A6I9YYB5_9SAUR</name>
<dbReference type="GO" id="GO:0005546">
    <property type="term" value="F:phosphatidylinositol-4,5-bisphosphate binding"/>
    <property type="evidence" value="ECO:0007669"/>
    <property type="project" value="TreeGrafter"/>
</dbReference>
<dbReference type="GO" id="GO:0070273">
    <property type="term" value="F:phosphatidylinositol-4-phosphate binding"/>
    <property type="evidence" value="ECO:0007669"/>
    <property type="project" value="TreeGrafter"/>
</dbReference>
<keyword evidence="6" id="KW-0963">Cytoplasm</keyword>
<dbReference type="OrthoDB" id="9944616at2759"/>
<evidence type="ECO:0000256" key="3">
    <source>
        <dbReference type="ARBA" id="ARBA00009279"/>
    </source>
</evidence>
<proteinExistence type="inferred from homology"/>
<dbReference type="Proteomes" id="UP000504617">
    <property type="component" value="Unplaced"/>
</dbReference>
<dbReference type="GeneID" id="106555369"/>
<evidence type="ECO:0000256" key="1">
    <source>
        <dbReference type="ARBA" id="ARBA00004496"/>
    </source>
</evidence>
<evidence type="ECO:0000259" key="13">
    <source>
        <dbReference type="Pfam" id="PF04598"/>
    </source>
</evidence>
<keyword evidence="5" id="KW-1003">Cell membrane</keyword>
<comment type="similarity">
    <text evidence="3">Belongs to the gasdermin family.</text>
</comment>
<feature type="domain" description="Gasdermin pore forming" evidence="13">
    <location>
        <begin position="21"/>
        <end position="250"/>
    </location>
</feature>
<dbReference type="GO" id="GO:0005886">
    <property type="term" value="C:plasma membrane"/>
    <property type="evidence" value="ECO:0007669"/>
    <property type="project" value="UniProtKB-SubCell"/>
</dbReference>
<dbReference type="InterPro" id="IPR041263">
    <property type="entry name" value="Gasdermin_PUB"/>
</dbReference>
<dbReference type="GO" id="GO:0012501">
    <property type="term" value="P:programmed cell death"/>
    <property type="evidence" value="ECO:0007669"/>
    <property type="project" value="UniProtKB-KW"/>
</dbReference>
<keyword evidence="10" id="KW-0564">Palmitate</keyword>
<evidence type="ECO:0000313" key="16">
    <source>
        <dbReference type="RefSeq" id="XP_013929683.1"/>
    </source>
</evidence>
<dbReference type="GO" id="GO:0042742">
    <property type="term" value="P:defense response to bacterium"/>
    <property type="evidence" value="ECO:0007669"/>
    <property type="project" value="TreeGrafter"/>
</dbReference>
<keyword evidence="15" id="KW-1185">Reference proteome</keyword>
<dbReference type="Pfam" id="PF04598">
    <property type="entry name" value="Gasdermin"/>
    <property type="match status" value="1"/>
</dbReference>
<organism evidence="15 16">
    <name type="scientific">Thamnophis sirtalis</name>
    <dbReference type="NCBI Taxonomy" id="35019"/>
    <lineage>
        <taxon>Eukaryota</taxon>
        <taxon>Metazoa</taxon>
        <taxon>Chordata</taxon>
        <taxon>Craniata</taxon>
        <taxon>Vertebrata</taxon>
        <taxon>Euteleostomi</taxon>
        <taxon>Lepidosauria</taxon>
        <taxon>Squamata</taxon>
        <taxon>Bifurcata</taxon>
        <taxon>Unidentata</taxon>
        <taxon>Episquamata</taxon>
        <taxon>Toxicofera</taxon>
        <taxon>Serpentes</taxon>
        <taxon>Colubroidea</taxon>
        <taxon>Colubridae</taxon>
        <taxon>Natricinae</taxon>
        <taxon>Thamnophis</taxon>
    </lineage>
</organism>
<comment type="subcellular location">
    <subcellularLocation>
        <location evidence="2">Cell membrane</location>
        <topology evidence="2">Multi-pass membrane protein</topology>
    </subcellularLocation>
    <subcellularLocation>
        <location evidence="1">Cytoplasm</location>
    </subcellularLocation>
</comment>
<keyword evidence="11" id="KW-0449">Lipoprotein</keyword>
<protein>
    <submittedName>
        <fullName evidence="16">Gasdermin-A</fullName>
    </submittedName>
</protein>
<evidence type="ECO:0000256" key="4">
    <source>
        <dbReference type="ARBA" id="ARBA00022452"/>
    </source>
</evidence>
<evidence type="ECO:0000256" key="5">
    <source>
        <dbReference type="ARBA" id="ARBA00022475"/>
    </source>
</evidence>
<keyword evidence="7" id="KW-1210">Necrosis</keyword>
<feature type="chain" id="PRO_5027048271" evidence="12">
    <location>
        <begin position="18"/>
        <end position="478"/>
    </location>
</feature>
<dbReference type="PANTHER" id="PTHR16399:SF18">
    <property type="entry name" value="GASDERMIN-A"/>
    <property type="match status" value="1"/>
</dbReference>
<dbReference type="GO" id="GO:0001786">
    <property type="term" value="F:phosphatidylserine binding"/>
    <property type="evidence" value="ECO:0007669"/>
    <property type="project" value="TreeGrafter"/>
</dbReference>